<dbReference type="InterPro" id="IPR025230">
    <property type="entry name" value="DUF4172"/>
</dbReference>
<keyword evidence="2" id="KW-0067">ATP-binding</keyword>
<dbReference type="Pfam" id="PF13776">
    <property type="entry name" value="DUF4172"/>
    <property type="match status" value="1"/>
</dbReference>
<protein>
    <submittedName>
        <fullName evidence="4">Fic family protein</fullName>
    </submittedName>
</protein>
<name>A0A6S6UNZ3_9GAMM</name>
<proteinExistence type="predicted"/>
<feature type="binding site" evidence="2">
    <location>
        <begin position="255"/>
        <end position="256"/>
    </location>
    <ligand>
        <name>ATP</name>
        <dbReference type="ChEBI" id="CHEBI:30616"/>
    </ligand>
</feature>
<feature type="domain" description="Fido" evidence="3">
    <location>
        <begin position="115"/>
        <end position="278"/>
    </location>
</feature>
<evidence type="ECO:0000259" key="3">
    <source>
        <dbReference type="PROSITE" id="PS51459"/>
    </source>
</evidence>
<dbReference type="GO" id="GO:0005524">
    <property type="term" value="F:ATP binding"/>
    <property type="evidence" value="ECO:0007669"/>
    <property type="project" value="UniProtKB-KW"/>
</dbReference>
<dbReference type="SUPFAM" id="SSF140931">
    <property type="entry name" value="Fic-like"/>
    <property type="match status" value="1"/>
</dbReference>
<organism evidence="4">
    <name type="scientific">uncultured Thiotrichaceae bacterium</name>
    <dbReference type="NCBI Taxonomy" id="298394"/>
    <lineage>
        <taxon>Bacteria</taxon>
        <taxon>Pseudomonadati</taxon>
        <taxon>Pseudomonadota</taxon>
        <taxon>Gammaproteobacteria</taxon>
        <taxon>Thiotrichales</taxon>
        <taxon>Thiotrichaceae</taxon>
        <taxon>environmental samples</taxon>
    </lineage>
</organism>
<accession>A0A6S6UNZ3</accession>
<evidence type="ECO:0000256" key="2">
    <source>
        <dbReference type="PIRSR" id="PIRSR640198-2"/>
    </source>
</evidence>
<dbReference type="InterPro" id="IPR036388">
    <property type="entry name" value="WH-like_DNA-bd_sf"/>
</dbReference>
<sequence length="383" mass="43742">MHYIWQHPNWPTFTYSTAAISAKQLYPYAQSIGRLTTQLISIPEDLRLDAIIDLMVKEAITTSAIEGENLNTEDVRSSLKNHLGLTHPPQHVRDPRAQGISALLVSNYKQTAAQLDAEILFRWHRMVLPNEYDSWGRKLHIGQWRKESMQVISGPPHKQKIHFEAPPADMVDAEMEKFFQWYNQTSPQNNPATGDFMPGPVRAAIAHLWFVTIHPFDDGNGRIARALSEHALAQDARQPVLHSLSTAIEQDRKSYYDQLEAAQRGTLDIDQWIMWFVNITRQATTITERTLTYTVQKTNFMQAHNPLMNERQQRVVLDLFSNGADGDPRSVNRNKYVKLIQCSPSTALRDLKDLVDKSILIQLPGLGRNTRYGLNLMIHSENA</sequence>
<gene>
    <name evidence="4" type="ORF">HELGO_WM26076</name>
</gene>
<reference evidence="4" key="1">
    <citation type="submission" date="2020-01" db="EMBL/GenBank/DDBJ databases">
        <authorList>
            <person name="Meier V. D."/>
            <person name="Meier V D."/>
        </authorList>
    </citation>
    <scope>NUCLEOTIDE SEQUENCE</scope>
    <source>
        <strain evidence="4">HLG_WM_MAG_09</strain>
    </source>
</reference>
<dbReference type="PANTHER" id="PTHR13504:SF33">
    <property type="entry name" value="FIC FAMILY PROTEIN"/>
    <property type="match status" value="1"/>
</dbReference>
<feature type="active site" evidence="1">
    <location>
        <position position="214"/>
    </location>
</feature>
<dbReference type="InterPro" id="IPR040198">
    <property type="entry name" value="Fido_containing"/>
</dbReference>
<dbReference type="InterPro" id="IPR036597">
    <property type="entry name" value="Fido-like_dom_sf"/>
</dbReference>
<dbReference type="Gene3D" id="1.10.3290.10">
    <property type="entry name" value="Fido-like domain"/>
    <property type="match status" value="1"/>
</dbReference>
<dbReference type="AlphaFoldDB" id="A0A6S6UNZ3"/>
<dbReference type="InterPro" id="IPR003812">
    <property type="entry name" value="Fido"/>
</dbReference>
<dbReference type="PROSITE" id="PS51459">
    <property type="entry name" value="FIDO"/>
    <property type="match status" value="1"/>
</dbReference>
<dbReference type="Gene3D" id="1.10.10.10">
    <property type="entry name" value="Winged helix-like DNA-binding domain superfamily/Winged helix DNA-binding domain"/>
    <property type="match status" value="1"/>
</dbReference>
<feature type="binding site" evidence="2">
    <location>
        <begin position="218"/>
        <end position="225"/>
    </location>
    <ligand>
        <name>ATP</name>
        <dbReference type="ChEBI" id="CHEBI:30616"/>
    </ligand>
</feature>
<dbReference type="PANTHER" id="PTHR13504">
    <property type="entry name" value="FIDO DOMAIN-CONTAINING PROTEIN DDB_G0283145"/>
    <property type="match status" value="1"/>
</dbReference>
<evidence type="ECO:0000256" key="1">
    <source>
        <dbReference type="PIRSR" id="PIRSR640198-1"/>
    </source>
</evidence>
<keyword evidence="2" id="KW-0547">Nucleotide-binding</keyword>
<evidence type="ECO:0000313" key="4">
    <source>
        <dbReference type="EMBL" id="CAA6830613.1"/>
    </source>
</evidence>
<dbReference type="Pfam" id="PF02661">
    <property type="entry name" value="Fic"/>
    <property type="match status" value="1"/>
</dbReference>
<dbReference type="EMBL" id="CACVAT010000605">
    <property type="protein sequence ID" value="CAA6830613.1"/>
    <property type="molecule type" value="Genomic_DNA"/>
</dbReference>